<accession>A0A0V0ZR46</accession>
<keyword evidence="1" id="KW-0472">Membrane</keyword>
<name>A0A0V0ZR46_9BILA</name>
<keyword evidence="1" id="KW-0812">Transmembrane</keyword>
<feature type="transmembrane region" description="Helical" evidence="1">
    <location>
        <begin position="53"/>
        <end position="72"/>
    </location>
</feature>
<keyword evidence="1" id="KW-1133">Transmembrane helix</keyword>
<keyword evidence="3" id="KW-1185">Reference proteome</keyword>
<comment type="caution">
    <text evidence="2">The sequence shown here is derived from an EMBL/GenBank/DDBJ whole genome shotgun (WGS) entry which is preliminary data.</text>
</comment>
<evidence type="ECO:0000256" key="1">
    <source>
        <dbReference type="SAM" id="Phobius"/>
    </source>
</evidence>
<protein>
    <submittedName>
        <fullName evidence="2">Uncharacterized protein</fullName>
    </submittedName>
</protein>
<gene>
    <name evidence="2" type="ORF">T12_4790</name>
</gene>
<dbReference type="AlphaFoldDB" id="A0A0V0ZR46"/>
<dbReference type="Proteomes" id="UP000054783">
    <property type="component" value="Unassembled WGS sequence"/>
</dbReference>
<sequence>MQNLKNIQVNPQFSAKEAIKQSIWKKVSSSCLLPKFLDFVRQTSLSLPLMQSLFALMYALKFGFWLLVLDFLEE</sequence>
<organism evidence="2 3">
    <name type="scientific">Trichinella patagoniensis</name>
    <dbReference type="NCBI Taxonomy" id="990121"/>
    <lineage>
        <taxon>Eukaryota</taxon>
        <taxon>Metazoa</taxon>
        <taxon>Ecdysozoa</taxon>
        <taxon>Nematoda</taxon>
        <taxon>Enoplea</taxon>
        <taxon>Dorylaimia</taxon>
        <taxon>Trichinellida</taxon>
        <taxon>Trichinellidae</taxon>
        <taxon>Trichinella</taxon>
    </lineage>
</organism>
<evidence type="ECO:0000313" key="3">
    <source>
        <dbReference type="Proteomes" id="UP000054783"/>
    </source>
</evidence>
<dbReference type="EMBL" id="JYDQ01000111">
    <property type="protein sequence ID" value="KRY14654.1"/>
    <property type="molecule type" value="Genomic_DNA"/>
</dbReference>
<evidence type="ECO:0000313" key="2">
    <source>
        <dbReference type="EMBL" id="KRY14654.1"/>
    </source>
</evidence>
<proteinExistence type="predicted"/>
<reference evidence="2 3" key="1">
    <citation type="submission" date="2015-01" db="EMBL/GenBank/DDBJ databases">
        <title>Evolution of Trichinella species and genotypes.</title>
        <authorList>
            <person name="Korhonen P.K."/>
            <person name="Edoardo P."/>
            <person name="Giuseppe L.R."/>
            <person name="Gasser R.B."/>
        </authorList>
    </citation>
    <scope>NUCLEOTIDE SEQUENCE [LARGE SCALE GENOMIC DNA]</scope>
    <source>
        <strain evidence="2">ISS2496</strain>
    </source>
</reference>